<protein>
    <submittedName>
        <fullName evidence="2">Uncharacterized protein</fullName>
    </submittedName>
</protein>
<keyword evidence="1" id="KW-0812">Transmembrane</keyword>
<organism evidence="2 3">
    <name type="scientific">Jatrophihabitans lederbergiae</name>
    <dbReference type="NCBI Taxonomy" id="3075547"/>
    <lineage>
        <taxon>Bacteria</taxon>
        <taxon>Bacillati</taxon>
        <taxon>Actinomycetota</taxon>
        <taxon>Actinomycetes</taxon>
        <taxon>Jatrophihabitantales</taxon>
        <taxon>Jatrophihabitantaceae</taxon>
        <taxon>Jatrophihabitans</taxon>
    </lineage>
</organism>
<accession>A0ABU2JHK7</accession>
<gene>
    <name evidence="2" type="ORF">RM423_21680</name>
</gene>
<keyword evidence="3" id="KW-1185">Reference proteome</keyword>
<comment type="caution">
    <text evidence="2">The sequence shown here is derived from an EMBL/GenBank/DDBJ whole genome shotgun (WGS) entry which is preliminary data.</text>
</comment>
<evidence type="ECO:0000256" key="1">
    <source>
        <dbReference type="SAM" id="Phobius"/>
    </source>
</evidence>
<dbReference type="RefSeq" id="WP_311425132.1">
    <property type="nucleotide sequence ID" value="NZ_JAVREH010000063.1"/>
</dbReference>
<dbReference type="Proteomes" id="UP001183176">
    <property type="component" value="Unassembled WGS sequence"/>
</dbReference>
<evidence type="ECO:0000313" key="2">
    <source>
        <dbReference type="EMBL" id="MDT0263989.1"/>
    </source>
</evidence>
<keyword evidence="1" id="KW-1133">Transmembrane helix</keyword>
<proteinExistence type="predicted"/>
<sequence length="51" mass="5271">MSADRAGLRSGSGCSLMWRSACSSFALALYLAAAAVLGRGAYDLRLAVAYV</sequence>
<feature type="transmembrane region" description="Helical" evidence="1">
    <location>
        <begin position="21"/>
        <end position="42"/>
    </location>
</feature>
<dbReference type="EMBL" id="JAVREH010000063">
    <property type="protein sequence ID" value="MDT0263989.1"/>
    <property type="molecule type" value="Genomic_DNA"/>
</dbReference>
<name>A0ABU2JHK7_9ACTN</name>
<keyword evidence="1" id="KW-0472">Membrane</keyword>
<reference evidence="3" key="1">
    <citation type="submission" date="2023-07" db="EMBL/GenBank/DDBJ databases">
        <title>30 novel species of actinomycetes from the DSMZ collection.</title>
        <authorList>
            <person name="Nouioui I."/>
        </authorList>
    </citation>
    <scope>NUCLEOTIDE SEQUENCE [LARGE SCALE GENOMIC DNA]</scope>
    <source>
        <strain evidence="3">DSM 44399</strain>
    </source>
</reference>
<evidence type="ECO:0000313" key="3">
    <source>
        <dbReference type="Proteomes" id="UP001183176"/>
    </source>
</evidence>